<dbReference type="Pfam" id="PF00005">
    <property type="entry name" value="ABC_tran"/>
    <property type="match status" value="1"/>
</dbReference>
<reference evidence="9 10" key="1">
    <citation type="submission" date="2015-10" db="EMBL/GenBank/DDBJ databases">
        <title>Draft genome of Bosea thiooxidans.</title>
        <authorList>
            <person name="Wang X."/>
        </authorList>
    </citation>
    <scope>NUCLEOTIDE SEQUENCE [LARGE SCALE GENOMIC DNA]</scope>
    <source>
        <strain evidence="9 10">CGMCC 9174</strain>
    </source>
</reference>
<keyword evidence="10" id="KW-1185">Reference proteome</keyword>
<dbReference type="InterPro" id="IPR003593">
    <property type="entry name" value="AAA+_ATPase"/>
</dbReference>
<dbReference type="AlphaFoldDB" id="A0A0Q3KTB0"/>
<evidence type="ECO:0000256" key="1">
    <source>
        <dbReference type="ARBA" id="ARBA00004202"/>
    </source>
</evidence>
<dbReference type="GO" id="GO:0016887">
    <property type="term" value="F:ATP hydrolysis activity"/>
    <property type="evidence" value="ECO:0007669"/>
    <property type="project" value="InterPro"/>
</dbReference>
<dbReference type="InterPro" id="IPR030679">
    <property type="entry name" value="ABC_ATPase_HisP-typ"/>
</dbReference>
<sequence length="257" mass="27586">MNARPATLSATGIHKSYGSFQVLKGASLTVERGDVVTLIGASGSGKSTFLRCMNLLELPQEGTLVAGRHSFAFGKGQKAPNDAALAPLRRDVGMVFQHFNLFPHMTALRNIMEGPVQVNGMTPAEAAELGRDLLAKVGLADKADAFPAKLSGGQKQRVAIARALAMKPDVMLFDEVTSALDPELVGEVLNVVRNLAVEGMTMILVTHEMAFAADVSHRVGFMNDGVLAEIGPAEEIFRRPQHPRLVSFLERFNRPAG</sequence>
<feature type="domain" description="ABC transporter" evidence="8">
    <location>
        <begin position="8"/>
        <end position="249"/>
    </location>
</feature>
<gene>
    <name evidence="9" type="ORF">ARD30_25180</name>
</gene>
<dbReference type="InterPro" id="IPR003439">
    <property type="entry name" value="ABC_transporter-like_ATP-bd"/>
</dbReference>
<evidence type="ECO:0000313" key="10">
    <source>
        <dbReference type="Proteomes" id="UP000051562"/>
    </source>
</evidence>
<evidence type="ECO:0000256" key="2">
    <source>
        <dbReference type="ARBA" id="ARBA00005417"/>
    </source>
</evidence>
<dbReference type="PROSITE" id="PS00211">
    <property type="entry name" value="ABC_TRANSPORTER_1"/>
    <property type="match status" value="1"/>
</dbReference>
<keyword evidence="7" id="KW-0472">Membrane</keyword>
<keyword evidence="3" id="KW-0813">Transport</keyword>
<dbReference type="SUPFAM" id="SSF52540">
    <property type="entry name" value="P-loop containing nucleoside triphosphate hydrolases"/>
    <property type="match status" value="1"/>
</dbReference>
<comment type="similarity">
    <text evidence="2">Belongs to the ABC transporter superfamily.</text>
</comment>
<name>A0A0Q3KTB0_9HYPH</name>
<comment type="caution">
    <text evidence="9">The sequence shown here is derived from an EMBL/GenBank/DDBJ whole genome shotgun (WGS) entry which is preliminary data.</text>
</comment>
<dbReference type="SMART" id="SM00382">
    <property type="entry name" value="AAA"/>
    <property type="match status" value="1"/>
</dbReference>
<keyword evidence="6 9" id="KW-0067">ATP-binding</keyword>
<keyword evidence="5" id="KW-0547">Nucleotide-binding</keyword>
<dbReference type="EMBL" id="LMAR01000094">
    <property type="protein sequence ID" value="KQK27684.1"/>
    <property type="molecule type" value="Genomic_DNA"/>
</dbReference>
<dbReference type="InterPro" id="IPR050086">
    <property type="entry name" value="MetN_ABC_transporter-like"/>
</dbReference>
<dbReference type="CDD" id="cd03262">
    <property type="entry name" value="ABC_HisP_GlnQ"/>
    <property type="match status" value="1"/>
</dbReference>
<dbReference type="PANTHER" id="PTHR43166">
    <property type="entry name" value="AMINO ACID IMPORT ATP-BINDING PROTEIN"/>
    <property type="match status" value="1"/>
</dbReference>
<protein>
    <submittedName>
        <fullName evidence="9">ATP-binding protein</fullName>
    </submittedName>
</protein>
<dbReference type="Proteomes" id="UP000051562">
    <property type="component" value="Unassembled WGS sequence"/>
</dbReference>
<dbReference type="PANTHER" id="PTHR43166:SF35">
    <property type="entry name" value="L-CYSTINE IMPORT ATP-BINDING PROTEIN TCYN"/>
    <property type="match status" value="1"/>
</dbReference>
<evidence type="ECO:0000256" key="5">
    <source>
        <dbReference type="ARBA" id="ARBA00022741"/>
    </source>
</evidence>
<dbReference type="InterPro" id="IPR027417">
    <property type="entry name" value="P-loop_NTPase"/>
</dbReference>
<comment type="subcellular location">
    <subcellularLocation>
        <location evidence="1">Cell membrane</location>
        <topology evidence="1">Peripheral membrane protein</topology>
    </subcellularLocation>
</comment>
<organism evidence="9 10">
    <name type="scientific">Bosea thiooxidans</name>
    <dbReference type="NCBI Taxonomy" id="53254"/>
    <lineage>
        <taxon>Bacteria</taxon>
        <taxon>Pseudomonadati</taxon>
        <taxon>Pseudomonadota</taxon>
        <taxon>Alphaproteobacteria</taxon>
        <taxon>Hyphomicrobiales</taxon>
        <taxon>Boseaceae</taxon>
        <taxon>Bosea</taxon>
    </lineage>
</organism>
<evidence type="ECO:0000256" key="4">
    <source>
        <dbReference type="ARBA" id="ARBA00022475"/>
    </source>
</evidence>
<proteinExistence type="inferred from homology"/>
<evidence type="ECO:0000256" key="7">
    <source>
        <dbReference type="ARBA" id="ARBA00023136"/>
    </source>
</evidence>
<dbReference type="PROSITE" id="PS50893">
    <property type="entry name" value="ABC_TRANSPORTER_2"/>
    <property type="match status" value="1"/>
</dbReference>
<evidence type="ECO:0000259" key="8">
    <source>
        <dbReference type="PROSITE" id="PS50893"/>
    </source>
</evidence>
<dbReference type="Gene3D" id="3.40.50.300">
    <property type="entry name" value="P-loop containing nucleotide triphosphate hydrolases"/>
    <property type="match status" value="1"/>
</dbReference>
<evidence type="ECO:0000313" key="9">
    <source>
        <dbReference type="EMBL" id="KQK27684.1"/>
    </source>
</evidence>
<dbReference type="PIRSF" id="PIRSF039085">
    <property type="entry name" value="ABC_ATPase_HisP"/>
    <property type="match status" value="1"/>
</dbReference>
<evidence type="ECO:0000256" key="6">
    <source>
        <dbReference type="ARBA" id="ARBA00022840"/>
    </source>
</evidence>
<dbReference type="GO" id="GO:0015424">
    <property type="term" value="F:ABC-type amino acid transporter activity"/>
    <property type="evidence" value="ECO:0007669"/>
    <property type="project" value="InterPro"/>
</dbReference>
<accession>A0A0Q3KTB0</accession>
<dbReference type="GO" id="GO:0005886">
    <property type="term" value="C:plasma membrane"/>
    <property type="evidence" value="ECO:0007669"/>
    <property type="project" value="UniProtKB-SubCell"/>
</dbReference>
<keyword evidence="4" id="KW-1003">Cell membrane</keyword>
<dbReference type="RefSeq" id="WP_055730951.1">
    <property type="nucleotide sequence ID" value="NZ_LMAR01000094.1"/>
</dbReference>
<dbReference type="STRING" id="53254.SAMN05660750_00709"/>
<dbReference type="GO" id="GO:0005524">
    <property type="term" value="F:ATP binding"/>
    <property type="evidence" value="ECO:0007669"/>
    <property type="project" value="UniProtKB-KW"/>
</dbReference>
<evidence type="ECO:0000256" key="3">
    <source>
        <dbReference type="ARBA" id="ARBA00022448"/>
    </source>
</evidence>
<dbReference type="InterPro" id="IPR017871">
    <property type="entry name" value="ABC_transporter-like_CS"/>
</dbReference>